<proteinExistence type="predicted"/>
<gene>
    <name evidence="2" type="ORF">M011DRAFT_20537</name>
</gene>
<evidence type="ECO:0000313" key="3">
    <source>
        <dbReference type="Proteomes" id="UP000799440"/>
    </source>
</evidence>
<evidence type="ECO:0000313" key="2">
    <source>
        <dbReference type="EMBL" id="KAF2752286.1"/>
    </source>
</evidence>
<dbReference type="AlphaFoldDB" id="A0A6A6VR71"/>
<name>A0A6A6VR71_9PLEO</name>
<protein>
    <submittedName>
        <fullName evidence="2">Uncharacterized protein</fullName>
    </submittedName>
</protein>
<evidence type="ECO:0000256" key="1">
    <source>
        <dbReference type="SAM" id="MobiDB-lite"/>
    </source>
</evidence>
<dbReference type="EMBL" id="MU006561">
    <property type="protein sequence ID" value="KAF2752286.1"/>
    <property type="molecule type" value="Genomic_DNA"/>
</dbReference>
<dbReference type="Proteomes" id="UP000799440">
    <property type="component" value="Unassembled WGS sequence"/>
</dbReference>
<keyword evidence="3" id="KW-1185">Reference proteome</keyword>
<accession>A0A6A6VR71</accession>
<sequence>MRREDSHTLRTSERAQRVVQLRACRCGEWRGWLRERGRSFVLGINGKGLRRPPVLSYPFRRRQILAMIFQQLLQATAEPTVAATASPPPRSRRVVEERGRAFLKEAQWCLCGRRRSKRSHPRQQPGGEATLDAAVSKAKTLTPGPDTIREA</sequence>
<reference evidence="2" key="1">
    <citation type="journal article" date="2020" name="Stud. Mycol.">
        <title>101 Dothideomycetes genomes: a test case for predicting lifestyles and emergence of pathogens.</title>
        <authorList>
            <person name="Haridas S."/>
            <person name="Albert R."/>
            <person name="Binder M."/>
            <person name="Bloem J."/>
            <person name="Labutti K."/>
            <person name="Salamov A."/>
            <person name="Andreopoulos B."/>
            <person name="Baker S."/>
            <person name="Barry K."/>
            <person name="Bills G."/>
            <person name="Bluhm B."/>
            <person name="Cannon C."/>
            <person name="Castanera R."/>
            <person name="Culley D."/>
            <person name="Daum C."/>
            <person name="Ezra D."/>
            <person name="Gonzalez J."/>
            <person name="Henrissat B."/>
            <person name="Kuo A."/>
            <person name="Liang C."/>
            <person name="Lipzen A."/>
            <person name="Lutzoni F."/>
            <person name="Magnuson J."/>
            <person name="Mondo S."/>
            <person name="Nolan M."/>
            <person name="Ohm R."/>
            <person name="Pangilinan J."/>
            <person name="Park H.-J."/>
            <person name="Ramirez L."/>
            <person name="Alfaro M."/>
            <person name="Sun H."/>
            <person name="Tritt A."/>
            <person name="Yoshinaga Y."/>
            <person name="Zwiers L.-H."/>
            <person name="Turgeon B."/>
            <person name="Goodwin S."/>
            <person name="Spatafora J."/>
            <person name="Crous P."/>
            <person name="Grigoriev I."/>
        </authorList>
    </citation>
    <scope>NUCLEOTIDE SEQUENCE</scope>
    <source>
        <strain evidence="2">CBS 119925</strain>
    </source>
</reference>
<organism evidence="2 3">
    <name type="scientific">Sporormia fimetaria CBS 119925</name>
    <dbReference type="NCBI Taxonomy" id="1340428"/>
    <lineage>
        <taxon>Eukaryota</taxon>
        <taxon>Fungi</taxon>
        <taxon>Dikarya</taxon>
        <taxon>Ascomycota</taxon>
        <taxon>Pezizomycotina</taxon>
        <taxon>Dothideomycetes</taxon>
        <taxon>Pleosporomycetidae</taxon>
        <taxon>Pleosporales</taxon>
        <taxon>Sporormiaceae</taxon>
        <taxon>Sporormia</taxon>
    </lineage>
</organism>
<feature type="region of interest" description="Disordered" evidence="1">
    <location>
        <begin position="114"/>
        <end position="151"/>
    </location>
</feature>